<evidence type="ECO:0000313" key="2">
    <source>
        <dbReference type="EMBL" id="TSC96676.1"/>
    </source>
</evidence>
<feature type="domain" description="HEPN" evidence="1">
    <location>
        <begin position="11"/>
        <end position="119"/>
    </location>
</feature>
<sequence length="128" mass="15627">MKKEEMIGFWIVNAREDWSTAELLLQKKKYNYALFFCHLSIEKLFKAYLINKNIKPPHTHDLERLLLLAKVNGDDIHRQWLSEITTFSIAARYDDYKLQFYRKATSVYADKWFKRCREIYQWLKEKID</sequence>
<evidence type="ECO:0000259" key="1">
    <source>
        <dbReference type="PROSITE" id="PS50910"/>
    </source>
</evidence>
<protein>
    <submittedName>
        <fullName evidence="2">HEPN domain-containing protein</fullName>
    </submittedName>
</protein>
<dbReference type="InterPro" id="IPR007842">
    <property type="entry name" value="HEPN_dom"/>
</dbReference>
<dbReference type="AlphaFoldDB" id="A0A554LUY0"/>
<dbReference type="EMBL" id="VMGL01000031">
    <property type="protein sequence ID" value="TSC96676.1"/>
    <property type="molecule type" value="Genomic_DNA"/>
</dbReference>
<dbReference type="Gene3D" id="1.20.120.330">
    <property type="entry name" value="Nucleotidyltransferases domain 2"/>
    <property type="match status" value="1"/>
</dbReference>
<dbReference type="SMART" id="SM00748">
    <property type="entry name" value="HEPN"/>
    <property type="match status" value="1"/>
</dbReference>
<proteinExistence type="predicted"/>
<organism evidence="2 3">
    <name type="scientific">Candidatus Berkelbacteria bacterium Licking1014_2</name>
    <dbReference type="NCBI Taxonomy" id="2017146"/>
    <lineage>
        <taxon>Bacteria</taxon>
        <taxon>Candidatus Berkelbacteria</taxon>
    </lineage>
</organism>
<dbReference type="SUPFAM" id="SSF81593">
    <property type="entry name" value="Nucleotidyltransferase substrate binding subunit/domain"/>
    <property type="match status" value="1"/>
</dbReference>
<reference evidence="2 3" key="1">
    <citation type="submission" date="2017-07" db="EMBL/GenBank/DDBJ databases">
        <title>Mechanisms for carbon and nitrogen cycling indicate functional differentiation within the Candidate Phyla Radiation.</title>
        <authorList>
            <person name="Danczak R.E."/>
            <person name="Johnston M.D."/>
            <person name="Kenah C."/>
            <person name="Slattery M."/>
            <person name="Wrighton K.C."/>
            <person name="Wilkins M.J."/>
        </authorList>
    </citation>
    <scope>NUCLEOTIDE SEQUENCE [LARGE SCALE GENOMIC DNA]</scope>
    <source>
        <strain evidence="2">Licking1014_2</strain>
    </source>
</reference>
<name>A0A554LUY0_9BACT</name>
<dbReference type="Proteomes" id="UP000318711">
    <property type="component" value="Unassembled WGS sequence"/>
</dbReference>
<evidence type="ECO:0000313" key="3">
    <source>
        <dbReference type="Proteomes" id="UP000318711"/>
    </source>
</evidence>
<accession>A0A554LUY0</accession>
<dbReference type="PROSITE" id="PS50910">
    <property type="entry name" value="HEPN"/>
    <property type="match status" value="1"/>
</dbReference>
<dbReference type="Pfam" id="PF05168">
    <property type="entry name" value="HEPN"/>
    <property type="match status" value="1"/>
</dbReference>
<gene>
    <name evidence="2" type="ORF">CEN88_295</name>
</gene>
<comment type="caution">
    <text evidence="2">The sequence shown here is derived from an EMBL/GenBank/DDBJ whole genome shotgun (WGS) entry which is preliminary data.</text>
</comment>